<dbReference type="GO" id="GO:0003676">
    <property type="term" value="F:nucleic acid binding"/>
    <property type="evidence" value="ECO:0007669"/>
    <property type="project" value="InterPro"/>
</dbReference>
<proteinExistence type="inferred from homology"/>
<dbReference type="InterPro" id="IPR012337">
    <property type="entry name" value="RNaseH-like_sf"/>
</dbReference>
<dbReference type="SUPFAM" id="SSF53098">
    <property type="entry name" value="Ribonuclease H-like"/>
    <property type="match status" value="1"/>
</dbReference>
<gene>
    <name evidence="4" type="ORF">BBAD15_g4848</name>
</gene>
<sequence>MQKLDALLQDAVPSGEDATGKVLGAAFIVTNKDEFLYSGAAGRIGLDAASPAFTADSFTWIASMSKVVTATCLLQLVERGLVNLDDDVRPRFAEMQKVQILRGFQDDGTPILEANTEPITLPMLLSHTSGYSYDFSNPRALQWSQRPDRVKGQFPARSRAAMDTPLVYAPGEYWNYGTGPDWAGELLALVVDQPLGAYMQTHVFAPLGLRDTGFYPSRLPHVGADRTVADFVRRGGKLVSEGAGTAPVVEDWTIESGGGGLFSTARDFATFLQGLLAGKLLSGESLDLLCAHQLSPKQVKGIEAFTYDMGVHGIVAPEFPKHARMQQAFGGMVNVDDVPGKRRKGSISWSGASGPRWWLDRETGIAGVMLLNVMEYDPANNDAGVPPSGSLWQKLEAATYGELLSKQTSVMPRGWYLAQGMFPLGYSSSDDDEGPCELPNGRLVCGPHGLVQCGKCRSDYSFMDDILGEDCGDLVDEEDDEEDDDEAIIVPSSEDDLVKGTGLIFPSKFRPPLSSSTPMELFRGRFRFMDIIRYTYHNDNSVLLLMTDGACLNNGQANPKAGWAFCQGLNLEGKPLLVSARLEKQGPWGEDGIQSSNRAELRAVIAALRCRHWPGEGFKTVVIATDSDYVVEGSTQWAKTWVQNSWRTKGKRGTDGSDVKNKDLWEVLLGECERANLCDTAIQFWKIPREWNTLADEAAKKAAAAEEAPPRWASYVGMAI</sequence>
<dbReference type="PANTHER" id="PTHR43283">
    <property type="entry name" value="BETA-LACTAMASE-RELATED"/>
    <property type="match status" value="1"/>
</dbReference>
<dbReference type="HOGENOM" id="CLU_384002_0_0_1"/>
<feature type="domain" description="RNase H type-1" evidence="3">
    <location>
        <begin position="539"/>
        <end position="704"/>
    </location>
</feature>
<dbReference type="InterPro" id="IPR001466">
    <property type="entry name" value="Beta-lactam-related"/>
</dbReference>
<dbReference type="OrthoDB" id="428260at2759"/>
<reference evidence="4 5" key="1">
    <citation type="submission" date="2012-10" db="EMBL/GenBank/DDBJ databases">
        <title>Genome sequencing and analysis of entomopathogenic fungi Beauveria bassiana D1-5.</title>
        <authorList>
            <person name="Li Q."/>
            <person name="Wang L."/>
            <person name="Zhang Z."/>
            <person name="Wang Q."/>
            <person name="Ren J."/>
            <person name="Wang M."/>
            <person name="Xu W."/>
            <person name="Wang J."/>
            <person name="Lu Y."/>
            <person name="Du Q."/>
            <person name="Sun Z."/>
        </authorList>
    </citation>
    <scope>NUCLEOTIDE SEQUENCE [LARGE SCALE GENOMIC DNA]</scope>
    <source>
        <strain evidence="4 5">D1-5</strain>
    </source>
</reference>
<evidence type="ECO:0000256" key="2">
    <source>
        <dbReference type="ARBA" id="ARBA00022801"/>
    </source>
</evidence>
<dbReference type="InterPro" id="IPR050789">
    <property type="entry name" value="Diverse_Enzym_Activities"/>
</dbReference>
<evidence type="ECO:0000313" key="4">
    <source>
        <dbReference type="EMBL" id="KGQ09796.1"/>
    </source>
</evidence>
<dbReference type="AlphaFoldDB" id="A0A0A2VPH5"/>
<dbReference type="Proteomes" id="UP000030106">
    <property type="component" value="Unassembled WGS sequence"/>
</dbReference>
<accession>A0A0A2VPH5</accession>
<organism evidence="4 5">
    <name type="scientific">Beauveria bassiana D1-5</name>
    <dbReference type="NCBI Taxonomy" id="1245745"/>
    <lineage>
        <taxon>Eukaryota</taxon>
        <taxon>Fungi</taxon>
        <taxon>Dikarya</taxon>
        <taxon>Ascomycota</taxon>
        <taxon>Pezizomycotina</taxon>
        <taxon>Sordariomycetes</taxon>
        <taxon>Hypocreomycetidae</taxon>
        <taxon>Hypocreales</taxon>
        <taxon>Cordycipitaceae</taxon>
        <taxon>Beauveria</taxon>
    </lineage>
</organism>
<comment type="caution">
    <text evidence="4">The sequence shown here is derived from an EMBL/GenBank/DDBJ whole genome shotgun (WGS) entry which is preliminary data.</text>
</comment>
<evidence type="ECO:0000313" key="5">
    <source>
        <dbReference type="Proteomes" id="UP000030106"/>
    </source>
</evidence>
<dbReference type="Gene3D" id="3.40.710.10">
    <property type="entry name" value="DD-peptidase/beta-lactamase superfamily"/>
    <property type="match status" value="1"/>
</dbReference>
<dbReference type="InterPro" id="IPR012338">
    <property type="entry name" value="Beta-lactam/transpept-like"/>
</dbReference>
<dbReference type="PANTHER" id="PTHR43283:SF17">
    <property type="entry name" value="(LOVD), PUTATIVE (AFU_ORTHOLOGUE AFUA_5G00920)-RELATED"/>
    <property type="match status" value="1"/>
</dbReference>
<dbReference type="InterPro" id="IPR036397">
    <property type="entry name" value="RNaseH_sf"/>
</dbReference>
<name>A0A0A2VPH5_BEABA</name>
<dbReference type="Pfam" id="PF00144">
    <property type="entry name" value="Beta-lactamase"/>
    <property type="match status" value="1"/>
</dbReference>
<dbReference type="GO" id="GO:0004523">
    <property type="term" value="F:RNA-DNA hybrid ribonuclease activity"/>
    <property type="evidence" value="ECO:0007669"/>
    <property type="project" value="InterPro"/>
</dbReference>
<evidence type="ECO:0000259" key="3">
    <source>
        <dbReference type="PROSITE" id="PS50879"/>
    </source>
</evidence>
<comment type="similarity">
    <text evidence="1">Belongs to the class-A beta-lactamase family.</text>
</comment>
<dbReference type="InterPro" id="IPR002156">
    <property type="entry name" value="RNaseH_domain"/>
</dbReference>
<dbReference type="CDD" id="cd13934">
    <property type="entry name" value="RNase_H_Dikarya_like"/>
    <property type="match status" value="1"/>
</dbReference>
<dbReference type="Pfam" id="PF00075">
    <property type="entry name" value="RNase_H"/>
    <property type="match status" value="1"/>
</dbReference>
<evidence type="ECO:0000256" key="1">
    <source>
        <dbReference type="ARBA" id="ARBA00009009"/>
    </source>
</evidence>
<dbReference type="EMBL" id="ANFO01000402">
    <property type="protein sequence ID" value="KGQ09796.1"/>
    <property type="molecule type" value="Genomic_DNA"/>
</dbReference>
<keyword evidence="2" id="KW-0378">Hydrolase</keyword>
<dbReference type="eggNOG" id="ENOG502S4UR">
    <property type="taxonomic scope" value="Eukaryota"/>
</dbReference>
<dbReference type="SUPFAM" id="SSF56601">
    <property type="entry name" value="beta-lactamase/transpeptidase-like"/>
    <property type="match status" value="1"/>
</dbReference>
<dbReference type="STRING" id="1245745.A0A0A2VPH5"/>
<dbReference type="Gene3D" id="3.30.420.10">
    <property type="entry name" value="Ribonuclease H-like superfamily/Ribonuclease H"/>
    <property type="match status" value="1"/>
</dbReference>
<protein>
    <recommendedName>
        <fullName evidence="3">RNase H type-1 domain-containing protein</fullName>
    </recommendedName>
</protein>
<dbReference type="PROSITE" id="PS50879">
    <property type="entry name" value="RNASE_H_1"/>
    <property type="match status" value="1"/>
</dbReference>